<feature type="non-terminal residue" evidence="1">
    <location>
        <position position="52"/>
    </location>
</feature>
<comment type="caution">
    <text evidence="1">The sequence shown here is derived from an EMBL/GenBank/DDBJ whole genome shotgun (WGS) entry which is preliminary data.</text>
</comment>
<dbReference type="EMBL" id="LCLO01000010">
    <property type="protein sequence ID" value="KKU19106.1"/>
    <property type="molecule type" value="Genomic_DNA"/>
</dbReference>
<sequence length="52" mass="6154">MFLSKLFGDPVKRLLEKHKLTVDEINKLEPKFEVFSFEELRGASQKLKERFG</sequence>
<proteinExistence type="predicted"/>
<name>A0A0G1NF49_9BACT</name>
<dbReference type="Gene3D" id="3.40.50.300">
    <property type="entry name" value="P-loop containing nucleotide triphosphate hydrolases"/>
    <property type="match status" value="1"/>
</dbReference>
<dbReference type="AlphaFoldDB" id="A0A0G1NF49"/>
<protein>
    <submittedName>
        <fullName evidence="1">Protein translocase subunit SecA</fullName>
    </submittedName>
</protein>
<dbReference type="Proteomes" id="UP000034644">
    <property type="component" value="Unassembled WGS sequence"/>
</dbReference>
<organism evidence="1 2">
    <name type="scientific">Candidatus Azambacteria bacterium GW2011_GWA2_45_90</name>
    <dbReference type="NCBI Taxonomy" id="1618614"/>
    <lineage>
        <taxon>Bacteria</taxon>
        <taxon>Candidatus Azamiibacteriota</taxon>
    </lineage>
</organism>
<dbReference type="InterPro" id="IPR027417">
    <property type="entry name" value="P-loop_NTPase"/>
</dbReference>
<evidence type="ECO:0000313" key="1">
    <source>
        <dbReference type="EMBL" id="KKU19106.1"/>
    </source>
</evidence>
<reference evidence="1 2" key="1">
    <citation type="journal article" date="2015" name="Nature">
        <title>rRNA introns, odd ribosomes, and small enigmatic genomes across a large radiation of phyla.</title>
        <authorList>
            <person name="Brown C.T."/>
            <person name="Hug L.A."/>
            <person name="Thomas B.C."/>
            <person name="Sharon I."/>
            <person name="Castelle C.J."/>
            <person name="Singh A."/>
            <person name="Wilkins M.J."/>
            <person name="Williams K.H."/>
            <person name="Banfield J.F."/>
        </authorList>
    </citation>
    <scope>NUCLEOTIDE SEQUENCE [LARGE SCALE GENOMIC DNA]</scope>
</reference>
<evidence type="ECO:0000313" key="2">
    <source>
        <dbReference type="Proteomes" id="UP000034644"/>
    </source>
</evidence>
<accession>A0A0G1NF49</accession>
<gene>
    <name evidence="1" type="ORF">UX27_C0010G0001</name>
</gene>